<feature type="region of interest" description="Disordered" evidence="1">
    <location>
        <begin position="1"/>
        <end position="27"/>
    </location>
</feature>
<evidence type="ECO:0000313" key="3">
    <source>
        <dbReference type="Proteomes" id="UP000278807"/>
    </source>
</evidence>
<name>A0A0R3U093_RODNA</name>
<protein>
    <submittedName>
        <fullName evidence="2 4">Uncharacterized protein</fullName>
    </submittedName>
</protein>
<keyword evidence="3" id="KW-1185">Reference proteome</keyword>
<dbReference type="AlphaFoldDB" id="A0A0R3U093"/>
<proteinExistence type="predicted"/>
<evidence type="ECO:0000313" key="4">
    <source>
        <dbReference type="WBParaSite" id="HNAJ_0001354201-mRNA-1"/>
    </source>
</evidence>
<dbReference type="WBParaSite" id="HNAJ_0001354201-mRNA-1">
    <property type="protein sequence ID" value="HNAJ_0001354201-mRNA-1"/>
    <property type="gene ID" value="HNAJ_0001354201"/>
</dbReference>
<evidence type="ECO:0000256" key="1">
    <source>
        <dbReference type="SAM" id="MobiDB-lite"/>
    </source>
</evidence>
<reference evidence="4" key="1">
    <citation type="submission" date="2017-02" db="UniProtKB">
        <authorList>
            <consortium name="WormBaseParasite"/>
        </authorList>
    </citation>
    <scope>IDENTIFICATION</scope>
</reference>
<dbReference type="EMBL" id="UZAE01015561">
    <property type="protein sequence ID" value="VDO16174.1"/>
    <property type="molecule type" value="Genomic_DNA"/>
</dbReference>
<sequence>MGYRRAPSRTDVIKKGRNQPPQQTLINGNAFNSRVDFSQNIEKWSIIEKKGDNLDPCVVSEVVTMRHHRNPLNFPAEVVHTPL</sequence>
<accession>A0A0R3U093</accession>
<reference evidence="2 3" key="2">
    <citation type="submission" date="2018-11" db="EMBL/GenBank/DDBJ databases">
        <authorList>
            <consortium name="Pathogen Informatics"/>
        </authorList>
    </citation>
    <scope>NUCLEOTIDE SEQUENCE [LARGE SCALE GENOMIC DNA]</scope>
</reference>
<dbReference type="Proteomes" id="UP000278807">
    <property type="component" value="Unassembled WGS sequence"/>
</dbReference>
<gene>
    <name evidence="2" type="ORF">HNAJ_LOCUS13516</name>
</gene>
<organism evidence="4">
    <name type="scientific">Rodentolepis nana</name>
    <name type="common">Dwarf tapeworm</name>
    <name type="synonym">Hymenolepis nana</name>
    <dbReference type="NCBI Taxonomy" id="102285"/>
    <lineage>
        <taxon>Eukaryota</taxon>
        <taxon>Metazoa</taxon>
        <taxon>Spiralia</taxon>
        <taxon>Lophotrochozoa</taxon>
        <taxon>Platyhelminthes</taxon>
        <taxon>Cestoda</taxon>
        <taxon>Eucestoda</taxon>
        <taxon>Cyclophyllidea</taxon>
        <taxon>Hymenolepididae</taxon>
        <taxon>Rodentolepis</taxon>
    </lineage>
</organism>
<evidence type="ECO:0000313" key="2">
    <source>
        <dbReference type="EMBL" id="VDO16174.1"/>
    </source>
</evidence>